<dbReference type="GO" id="GO:0016020">
    <property type="term" value="C:membrane"/>
    <property type="evidence" value="ECO:0007669"/>
    <property type="project" value="UniProtKB-SubCell"/>
</dbReference>
<feature type="transmembrane region" description="Helical" evidence="3">
    <location>
        <begin position="142"/>
        <end position="162"/>
    </location>
</feature>
<keyword evidence="3" id="KW-0812">Transmembrane</keyword>
<dbReference type="AlphaFoldDB" id="A0A9W7XGW5"/>
<comment type="similarity">
    <text evidence="2">Belongs to the major facilitator superfamily. Monocarboxylate porter (TC 2.A.1.13) family.</text>
</comment>
<evidence type="ECO:0000313" key="6">
    <source>
        <dbReference type="Proteomes" id="UP001145021"/>
    </source>
</evidence>
<keyword evidence="6" id="KW-1185">Reference proteome</keyword>
<gene>
    <name evidence="5" type="ORF">LPJ64_004031</name>
</gene>
<dbReference type="PROSITE" id="PS50850">
    <property type="entry name" value="MFS"/>
    <property type="match status" value="1"/>
</dbReference>
<feature type="transmembrane region" description="Helical" evidence="3">
    <location>
        <begin position="316"/>
        <end position="336"/>
    </location>
</feature>
<dbReference type="Gene3D" id="1.20.1250.20">
    <property type="entry name" value="MFS general substrate transporter like domains"/>
    <property type="match status" value="2"/>
</dbReference>
<organism evidence="5 6">
    <name type="scientific">Coemansia asiatica</name>
    <dbReference type="NCBI Taxonomy" id="1052880"/>
    <lineage>
        <taxon>Eukaryota</taxon>
        <taxon>Fungi</taxon>
        <taxon>Fungi incertae sedis</taxon>
        <taxon>Zoopagomycota</taxon>
        <taxon>Kickxellomycotina</taxon>
        <taxon>Kickxellomycetes</taxon>
        <taxon>Kickxellales</taxon>
        <taxon>Kickxellaceae</taxon>
        <taxon>Coemansia</taxon>
    </lineage>
</organism>
<comment type="caution">
    <text evidence="5">The sequence shown here is derived from an EMBL/GenBank/DDBJ whole genome shotgun (WGS) entry which is preliminary data.</text>
</comment>
<reference evidence="5" key="1">
    <citation type="submission" date="2022-07" db="EMBL/GenBank/DDBJ databases">
        <title>Phylogenomic reconstructions and comparative analyses of Kickxellomycotina fungi.</title>
        <authorList>
            <person name="Reynolds N.K."/>
            <person name="Stajich J.E."/>
            <person name="Barry K."/>
            <person name="Grigoriev I.V."/>
            <person name="Crous P."/>
            <person name="Smith M.E."/>
        </authorList>
    </citation>
    <scope>NUCLEOTIDE SEQUENCE</scope>
    <source>
        <strain evidence="5">NBRC 105413</strain>
    </source>
</reference>
<accession>A0A9W7XGW5</accession>
<feature type="transmembrane region" description="Helical" evidence="3">
    <location>
        <begin position="168"/>
        <end position="188"/>
    </location>
</feature>
<dbReference type="SUPFAM" id="SSF103473">
    <property type="entry name" value="MFS general substrate transporter"/>
    <property type="match status" value="1"/>
</dbReference>
<dbReference type="InterPro" id="IPR050327">
    <property type="entry name" value="Proton-linked_MCT"/>
</dbReference>
<feature type="transmembrane region" description="Helical" evidence="3">
    <location>
        <begin position="449"/>
        <end position="468"/>
    </location>
</feature>
<feature type="transmembrane region" description="Helical" evidence="3">
    <location>
        <begin position="413"/>
        <end position="437"/>
    </location>
</feature>
<dbReference type="PANTHER" id="PTHR11360:SF317">
    <property type="entry name" value="MAJOR FACILITATOR SUPERFAMILY (MFS) PROFILE DOMAIN-CONTAINING PROTEIN-RELATED"/>
    <property type="match status" value="1"/>
</dbReference>
<dbReference type="CDD" id="cd17353">
    <property type="entry name" value="MFS_OFA_like"/>
    <property type="match status" value="1"/>
</dbReference>
<feature type="domain" description="Major facilitator superfamily (MFS) profile" evidence="4">
    <location>
        <begin position="70"/>
        <end position="514"/>
    </location>
</feature>
<dbReference type="PANTHER" id="PTHR11360">
    <property type="entry name" value="MONOCARBOXYLATE TRANSPORTER"/>
    <property type="match status" value="1"/>
</dbReference>
<name>A0A9W7XGW5_9FUNG</name>
<feature type="transmembrane region" description="Helical" evidence="3">
    <location>
        <begin position="488"/>
        <end position="509"/>
    </location>
</feature>
<dbReference type="Proteomes" id="UP001145021">
    <property type="component" value="Unassembled WGS sequence"/>
</dbReference>
<feature type="transmembrane region" description="Helical" evidence="3">
    <location>
        <begin position="113"/>
        <end position="130"/>
    </location>
</feature>
<evidence type="ECO:0000256" key="3">
    <source>
        <dbReference type="SAM" id="Phobius"/>
    </source>
</evidence>
<evidence type="ECO:0000313" key="5">
    <source>
        <dbReference type="EMBL" id="KAJ1644280.1"/>
    </source>
</evidence>
<evidence type="ECO:0000256" key="1">
    <source>
        <dbReference type="ARBA" id="ARBA00004141"/>
    </source>
</evidence>
<proteinExistence type="inferred from homology"/>
<feature type="transmembrane region" description="Helical" evidence="3">
    <location>
        <begin position="200"/>
        <end position="220"/>
    </location>
</feature>
<feature type="transmembrane region" description="Helical" evidence="3">
    <location>
        <begin position="388"/>
        <end position="407"/>
    </location>
</feature>
<comment type="subcellular location">
    <subcellularLocation>
        <location evidence="1">Membrane</location>
        <topology evidence="1">Multi-pass membrane protein</topology>
    </subcellularLocation>
</comment>
<keyword evidence="3" id="KW-1133">Transmembrane helix</keyword>
<evidence type="ECO:0000259" key="4">
    <source>
        <dbReference type="PROSITE" id="PS50850"/>
    </source>
</evidence>
<dbReference type="InterPro" id="IPR036259">
    <property type="entry name" value="MFS_trans_sf"/>
</dbReference>
<feature type="transmembrane region" description="Helical" evidence="3">
    <location>
        <begin position="232"/>
        <end position="253"/>
    </location>
</feature>
<dbReference type="InterPro" id="IPR020846">
    <property type="entry name" value="MFS_dom"/>
</dbReference>
<keyword evidence="3" id="KW-0472">Membrane</keyword>
<dbReference type="EMBL" id="JANBOH010000178">
    <property type="protein sequence ID" value="KAJ1644280.1"/>
    <property type="molecule type" value="Genomic_DNA"/>
</dbReference>
<protein>
    <recommendedName>
        <fullName evidence="4">Major facilitator superfamily (MFS) profile domain-containing protein</fullName>
    </recommendedName>
</protein>
<evidence type="ECO:0000256" key="2">
    <source>
        <dbReference type="ARBA" id="ARBA00006727"/>
    </source>
</evidence>
<dbReference type="Pfam" id="PF07690">
    <property type="entry name" value="MFS_1"/>
    <property type="match status" value="1"/>
</dbReference>
<sequence>MRDLPQSRRMREIAQESALFGRRSFQDHANHAARSVIGMVLDYFSHTEYRPSPFQVEKDRYVFFGLIRCREWMVIPAGIIIQFCYGSVYAWSIFNAPINHLLEPDSDKGGAEITFYIALGVLGFTGALFGPWIESSHPRKSGIIGILVFYSGHLTTALALFVRLFSLLYFGYGFVAGFGLGVGYVSTIEAVSKWWPKARGAAAGCAVMGFGGGALAYSYINKLLVQHTSLPTAFLILGSANFVIMLLCLQFIAPPPPGHNLDGIPMVSAKDHARLCGEETMIEEAKQHTTNIHSLAASLPAVKMPLAEALKSRDFWLLYIAFMSNIVFCLVVLSNLPSMISRLFGRESSSPRDTPIPAYVAVSIEGGFNMFGRVMVGLISDNIGRKATLLILLLTQIIALICIPITVNDGSFWWFLVLIWIATICYGGGFGMIPAFLSDMFGINNMSSCHGIILTGWSIASICGGLTFTSSINAHIKHGGKPYDTHIYFVNFMWMLALVILGFICCLFVRSSIRDRLFPSLPGQIMRMRVFGRVFRVLWTYDSSHSGDGSCAPSGNSKTNRCCLRLSKSCRHLHFEYLGKEEEQAAWEEYLMLRAVQSRLMQDQSN</sequence>
<dbReference type="InterPro" id="IPR011701">
    <property type="entry name" value="MFS"/>
</dbReference>
<feature type="transmembrane region" description="Helical" evidence="3">
    <location>
        <begin position="72"/>
        <end position="93"/>
    </location>
</feature>
<dbReference type="GO" id="GO:0022857">
    <property type="term" value="F:transmembrane transporter activity"/>
    <property type="evidence" value="ECO:0007669"/>
    <property type="project" value="InterPro"/>
</dbReference>